<dbReference type="PANTHER" id="PTHR42535:SF2">
    <property type="entry name" value="CHROMOSOME UNDETERMINED SCAFFOLD_146, WHOLE GENOME SHOTGUN SEQUENCE"/>
    <property type="match status" value="1"/>
</dbReference>
<evidence type="ECO:0000313" key="2">
    <source>
        <dbReference type="EMBL" id="KRG30675.1"/>
    </source>
</evidence>
<dbReference type="PANTHER" id="PTHR42535">
    <property type="entry name" value="OOKINETE PROTEIN, PUTATIVE-RELATED"/>
    <property type="match status" value="1"/>
</dbReference>
<sequence>MKKINKYFLGLFSLVLLLASCDYDNIDPLTKVDPGADAGSPEVNINYPNEGTTIQVPEAVASINIRFEVVDDIEVDMIEVMVNGNQVATFDEFLDYRIVNKQVSFDNVTNGEHTLTINATDIAGNTTSKTVNFSKEPPYTPKYAGEFFYMPFDGDFTELVNIYMADETGSPAVSSEAYLGTGTYEGTSESYIDVPLNQEDLGSEFSGAFWYKVNTDEANRAGILVAGAEGSGEAQSRQQGFRLFREGSAEEQRIKLNVGTGTGESWNDGGIIDVTNNEWVHIAFSITPTETVLYINGMPVNTGAPTAAIDWTGVEQLTVGAGGETFSYWDHKSDIGSNIDELRLFNTALAQEDIQQLINASSITLDMPFNGDYRDMVSNREVIEVGSPGFAGESVEGNNAYAGAEGSYLQLPSEGLLSEEFSATFWYKINADPNRAGIIVVSPEDEDNPDAQNNRTSGFRLFREGGADSQTIKLNVGNGTSDSWNDGGAIDATLGEWVHVAFTISNSETVIYFDGEPVNTGTVSGGIDWTGTDIVSIMSGAPRFTEWGHLADQSYMDNLRFYNKALTEDEIEAIIIAE</sequence>
<feature type="signal peptide" evidence="1">
    <location>
        <begin position="1"/>
        <end position="24"/>
    </location>
</feature>
<dbReference type="GO" id="GO:0005975">
    <property type="term" value="P:carbohydrate metabolic process"/>
    <property type="evidence" value="ECO:0007669"/>
    <property type="project" value="UniProtKB-ARBA"/>
</dbReference>
<accession>A0A0Q9ZPY1</accession>
<comment type="caution">
    <text evidence="2">The sequence shown here is derived from an EMBL/GenBank/DDBJ whole genome shotgun (WGS) entry which is preliminary data.</text>
</comment>
<reference evidence="2" key="1">
    <citation type="submission" date="2015-10" db="EMBL/GenBank/DDBJ databases">
        <title>Draft genome sequence of Salegentibacter mishustinae KCTC 12263.</title>
        <authorList>
            <person name="Lin W."/>
            <person name="Zheng Q."/>
        </authorList>
    </citation>
    <scope>NUCLEOTIDE SEQUENCE [LARGE SCALE GENOMIC DNA]</scope>
    <source>
        <strain evidence="2">KCTC 12263</strain>
    </source>
</reference>
<dbReference type="AlphaFoldDB" id="A0A0Q9ZPY1"/>
<dbReference type="Pfam" id="PF13385">
    <property type="entry name" value="Laminin_G_3"/>
    <property type="match status" value="2"/>
</dbReference>
<evidence type="ECO:0000256" key="1">
    <source>
        <dbReference type="SAM" id="SignalP"/>
    </source>
</evidence>
<organism evidence="2 3">
    <name type="scientific">Salegentibacter mishustinae</name>
    <dbReference type="NCBI Taxonomy" id="270918"/>
    <lineage>
        <taxon>Bacteria</taxon>
        <taxon>Pseudomonadati</taxon>
        <taxon>Bacteroidota</taxon>
        <taxon>Flavobacteriia</taxon>
        <taxon>Flavobacteriales</taxon>
        <taxon>Flavobacteriaceae</taxon>
        <taxon>Salegentibacter</taxon>
    </lineage>
</organism>
<dbReference type="Pfam" id="PF17957">
    <property type="entry name" value="Big_7"/>
    <property type="match status" value="1"/>
</dbReference>
<dbReference type="SUPFAM" id="SSF49899">
    <property type="entry name" value="Concanavalin A-like lectins/glucanases"/>
    <property type="match status" value="2"/>
</dbReference>
<feature type="chain" id="PRO_5006389751" description="LamG-like jellyroll fold domain-containing protein" evidence="1">
    <location>
        <begin position="25"/>
        <end position="578"/>
    </location>
</feature>
<name>A0A0Q9ZPY1_9FLAO</name>
<dbReference type="RefSeq" id="WP_057480497.1">
    <property type="nucleotide sequence ID" value="NZ_BMWR01000002.1"/>
</dbReference>
<keyword evidence="3" id="KW-1185">Reference proteome</keyword>
<protein>
    <recommendedName>
        <fullName evidence="4">LamG-like jellyroll fold domain-containing protein</fullName>
    </recommendedName>
</protein>
<dbReference type="Proteomes" id="UP000051643">
    <property type="component" value="Unassembled WGS sequence"/>
</dbReference>
<gene>
    <name evidence="2" type="ORF">APR42_02085</name>
</gene>
<dbReference type="GO" id="GO:0004553">
    <property type="term" value="F:hydrolase activity, hydrolyzing O-glycosyl compounds"/>
    <property type="evidence" value="ECO:0007669"/>
    <property type="project" value="UniProtKB-ARBA"/>
</dbReference>
<dbReference type="OrthoDB" id="950827at2"/>
<dbReference type="STRING" id="270918.APR42_02085"/>
<dbReference type="Gene3D" id="2.60.120.200">
    <property type="match status" value="2"/>
</dbReference>
<proteinExistence type="predicted"/>
<evidence type="ECO:0000313" key="3">
    <source>
        <dbReference type="Proteomes" id="UP000051643"/>
    </source>
</evidence>
<dbReference type="InterPro" id="IPR013783">
    <property type="entry name" value="Ig-like_fold"/>
</dbReference>
<dbReference type="Gene3D" id="2.60.40.10">
    <property type="entry name" value="Immunoglobulins"/>
    <property type="match status" value="1"/>
</dbReference>
<dbReference type="EMBL" id="LKTP01000001">
    <property type="protein sequence ID" value="KRG30675.1"/>
    <property type="molecule type" value="Genomic_DNA"/>
</dbReference>
<dbReference type="InterPro" id="IPR013320">
    <property type="entry name" value="ConA-like_dom_sf"/>
</dbReference>
<evidence type="ECO:0008006" key="4">
    <source>
        <dbReference type="Google" id="ProtNLM"/>
    </source>
</evidence>
<keyword evidence="1" id="KW-0732">Signal</keyword>
<dbReference type="PROSITE" id="PS51257">
    <property type="entry name" value="PROKAR_LIPOPROTEIN"/>
    <property type="match status" value="1"/>
</dbReference>